<evidence type="ECO:0000313" key="2">
    <source>
        <dbReference type="EMBL" id="THU50645.1"/>
    </source>
</evidence>
<dbReference type="Proteomes" id="UP000317650">
    <property type="component" value="Chromosome 6"/>
</dbReference>
<protein>
    <submittedName>
        <fullName evidence="2">Uncharacterized protein</fullName>
    </submittedName>
</protein>
<evidence type="ECO:0000256" key="1">
    <source>
        <dbReference type="SAM" id="SignalP"/>
    </source>
</evidence>
<sequence length="122" mass="13063">MVDGKSGRTAIGSASVCILFWGGKLLLPVSGLGTQGDSSSVSFTEDVVERPAELILLTTEELDWDVNPEMTMQISTGISTLGDTGVYKPLVSAQYTLPKSDDNVNPIKETTIKNVLEFIIAQ</sequence>
<name>A0A4S8IQ05_MUSBA</name>
<accession>A0A4S8IQ05</accession>
<gene>
    <name evidence="2" type="ORF">C4D60_Mb06t22460</name>
</gene>
<dbReference type="EMBL" id="PYDT01000009">
    <property type="protein sequence ID" value="THU50645.1"/>
    <property type="molecule type" value="Genomic_DNA"/>
</dbReference>
<evidence type="ECO:0000313" key="3">
    <source>
        <dbReference type="Proteomes" id="UP000317650"/>
    </source>
</evidence>
<reference evidence="2 3" key="1">
    <citation type="journal article" date="2019" name="Nat. Plants">
        <title>Genome sequencing of Musa balbisiana reveals subgenome evolution and function divergence in polyploid bananas.</title>
        <authorList>
            <person name="Yao X."/>
        </authorList>
    </citation>
    <scope>NUCLEOTIDE SEQUENCE [LARGE SCALE GENOMIC DNA]</scope>
    <source>
        <strain evidence="3">cv. DH-PKW</strain>
        <tissue evidence="2">Leaves</tissue>
    </source>
</reference>
<proteinExistence type="predicted"/>
<keyword evidence="1" id="KW-0732">Signal</keyword>
<feature type="signal peptide" evidence="1">
    <location>
        <begin position="1"/>
        <end position="31"/>
    </location>
</feature>
<feature type="chain" id="PRO_5020711798" evidence="1">
    <location>
        <begin position="32"/>
        <end position="122"/>
    </location>
</feature>
<keyword evidence="3" id="KW-1185">Reference proteome</keyword>
<comment type="caution">
    <text evidence="2">The sequence shown here is derived from an EMBL/GenBank/DDBJ whole genome shotgun (WGS) entry which is preliminary data.</text>
</comment>
<dbReference type="AlphaFoldDB" id="A0A4S8IQ05"/>
<organism evidence="2 3">
    <name type="scientific">Musa balbisiana</name>
    <name type="common">Banana</name>
    <dbReference type="NCBI Taxonomy" id="52838"/>
    <lineage>
        <taxon>Eukaryota</taxon>
        <taxon>Viridiplantae</taxon>
        <taxon>Streptophyta</taxon>
        <taxon>Embryophyta</taxon>
        <taxon>Tracheophyta</taxon>
        <taxon>Spermatophyta</taxon>
        <taxon>Magnoliopsida</taxon>
        <taxon>Liliopsida</taxon>
        <taxon>Zingiberales</taxon>
        <taxon>Musaceae</taxon>
        <taxon>Musa</taxon>
    </lineage>
</organism>